<dbReference type="GO" id="GO:0004637">
    <property type="term" value="F:phosphoribosylamine-glycine ligase activity"/>
    <property type="evidence" value="ECO:0007669"/>
    <property type="project" value="UniProtKB-EC"/>
</dbReference>
<evidence type="ECO:0000256" key="5">
    <source>
        <dbReference type="ARBA" id="ARBA00022755"/>
    </source>
</evidence>
<evidence type="ECO:0000256" key="9">
    <source>
        <dbReference type="ARBA" id="ARBA00042864"/>
    </source>
</evidence>
<dbReference type="InterPro" id="IPR020561">
    <property type="entry name" value="PRibGlycinamid_synth_ATP-grasp"/>
</dbReference>
<dbReference type="InterPro" id="IPR011761">
    <property type="entry name" value="ATP-grasp"/>
</dbReference>
<dbReference type="FunFam" id="3.90.600.10:FF:000001">
    <property type="entry name" value="Trifunctional purine biosynthetic protein adenosine-3"/>
    <property type="match status" value="1"/>
</dbReference>
<dbReference type="SUPFAM" id="SSF56059">
    <property type="entry name" value="Glutathione synthetase ATP-binding domain-like"/>
    <property type="match status" value="1"/>
</dbReference>
<dbReference type="InterPro" id="IPR000115">
    <property type="entry name" value="PRibGlycinamide_synth"/>
</dbReference>
<evidence type="ECO:0000313" key="11">
    <source>
        <dbReference type="EMBL" id="GAF99597.1"/>
    </source>
</evidence>
<protein>
    <recommendedName>
        <fullName evidence="2">phosphoribosylamine--glycine ligase</fullName>
        <ecNumber evidence="2">6.3.4.13</ecNumber>
    </recommendedName>
    <alternativeName>
        <fullName evidence="8">Glycinamide ribonucleotide synthetase</fullName>
    </alternativeName>
    <alternativeName>
        <fullName evidence="9">Phosphoribosylglycinamide synthetase</fullName>
    </alternativeName>
</protein>
<evidence type="ECO:0000256" key="2">
    <source>
        <dbReference type="ARBA" id="ARBA00013255"/>
    </source>
</evidence>
<dbReference type="InterPro" id="IPR037123">
    <property type="entry name" value="PRibGlycinamide_synth_C_sf"/>
</dbReference>
<proteinExistence type="inferred from homology"/>
<dbReference type="SMART" id="SM01209">
    <property type="entry name" value="GARS_A"/>
    <property type="match status" value="1"/>
</dbReference>
<dbReference type="InterPro" id="IPR020560">
    <property type="entry name" value="PRibGlycinamide_synth_C-dom"/>
</dbReference>
<keyword evidence="4" id="KW-0547">Nucleotide-binding</keyword>
<feature type="non-terminal residue" evidence="11">
    <location>
        <position position="1"/>
    </location>
</feature>
<accession>X0UGS6</accession>
<dbReference type="FunFam" id="3.30.470.20:FF:000031">
    <property type="entry name" value="Phosphoribosylamine--glycine ligase"/>
    <property type="match status" value="1"/>
</dbReference>
<dbReference type="GO" id="GO:0046872">
    <property type="term" value="F:metal ion binding"/>
    <property type="evidence" value="ECO:0007669"/>
    <property type="project" value="InterPro"/>
</dbReference>
<dbReference type="SMART" id="SM01210">
    <property type="entry name" value="GARS_C"/>
    <property type="match status" value="1"/>
</dbReference>
<dbReference type="PANTHER" id="PTHR43472:SF1">
    <property type="entry name" value="PHOSPHORIBOSYLAMINE--GLYCINE LIGASE, CHLOROPLASTIC"/>
    <property type="match status" value="1"/>
</dbReference>
<dbReference type="PANTHER" id="PTHR43472">
    <property type="entry name" value="PHOSPHORIBOSYLAMINE--GLYCINE LIGASE"/>
    <property type="match status" value="1"/>
</dbReference>
<dbReference type="NCBIfam" id="TIGR00877">
    <property type="entry name" value="purD"/>
    <property type="match status" value="1"/>
</dbReference>
<name>X0UGS6_9ZZZZ</name>
<keyword evidence="6" id="KW-0067">ATP-binding</keyword>
<comment type="pathway">
    <text evidence="1">Purine metabolism; IMP biosynthesis via de novo pathway; N(1)-(5-phospho-D-ribosyl)glycinamide from 5-phospho-alpha-D-ribose 1-diphosphate: step 2/2.</text>
</comment>
<dbReference type="EC" id="6.3.4.13" evidence="2"/>
<dbReference type="GO" id="GO:0005524">
    <property type="term" value="F:ATP binding"/>
    <property type="evidence" value="ECO:0007669"/>
    <property type="project" value="UniProtKB-KW"/>
</dbReference>
<dbReference type="Gene3D" id="3.30.470.20">
    <property type="entry name" value="ATP-grasp fold, B domain"/>
    <property type="match status" value="1"/>
</dbReference>
<dbReference type="GO" id="GO:0009113">
    <property type="term" value="P:purine nucleobase biosynthetic process"/>
    <property type="evidence" value="ECO:0007669"/>
    <property type="project" value="InterPro"/>
</dbReference>
<comment type="caution">
    <text evidence="11">The sequence shown here is derived from an EMBL/GenBank/DDBJ whole genome shotgun (WGS) entry which is preliminary data.</text>
</comment>
<organism evidence="11">
    <name type="scientific">marine sediment metagenome</name>
    <dbReference type="NCBI Taxonomy" id="412755"/>
    <lineage>
        <taxon>unclassified sequences</taxon>
        <taxon>metagenomes</taxon>
        <taxon>ecological metagenomes</taxon>
    </lineage>
</organism>
<dbReference type="GO" id="GO:0006189">
    <property type="term" value="P:'de novo' IMP biosynthetic process"/>
    <property type="evidence" value="ECO:0007669"/>
    <property type="project" value="UniProtKB-UniPathway"/>
</dbReference>
<evidence type="ECO:0000256" key="4">
    <source>
        <dbReference type="ARBA" id="ARBA00022741"/>
    </source>
</evidence>
<evidence type="ECO:0000256" key="6">
    <source>
        <dbReference type="ARBA" id="ARBA00022840"/>
    </source>
</evidence>
<dbReference type="SUPFAM" id="SSF51246">
    <property type="entry name" value="Rudiment single hybrid motif"/>
    <property type="match status" value="1"/>
</dbReference>
<sequence length="248" mass="26298">AGAEVVVEEFLAGEEASFFALVDGDTALPLATAQDHKRVHDGDTGPNTGGMGAYSPAPIMTDALTKRVMDEIILPTVAAMKARGMVFKGVLYAGLMIEHGAPKLIEYNVRFGDPEAQVLATRLKSDLLPALLATAQGTLGGLTLDWHDDAALCVVMAAKGYPGDYAKGTEIKGLEEAAAEPDVEIFHAGTKQDGPRVLANGGRVLGVTARDKDIGAAQTRAYAAVDKIDWPKGFCRRDIGWRAVEHKK</sequence>
<dbReference type="InterPro" id="IPR020559">
    <property type="entry name" value="PRibGlycinamide_synth_CS"/>
</dbReference>
<dbReference type="UniPathway" id="UPA00074">
    <property type="reaction ID" value="UER00125"/>
</dbReference>
<comment type="similarity">
    <text evidence="7">Belongs to the GARS family.</text>
</comment>
<dbReference type="EMBL" id="BARS01028812">
    <property type="protein sequence ID" value="GAF99597.1"/>
    <property type="molecule type" value="Genomic_DNA"/>
</dbReference>
<feature type="domain" description="ATP-grasp" evidence="10">
    <location>
        <begin position="4"/>
        <end position="136"/>
    </location>
</feature>
<dbReference type="PROSITE" id="PS50975">
    <property type="entry name" value="ATP_GRASP"/>
    <property type="match status" value="1"/>
</dbReference>
<evidence type="ECO:0000256" key="3">
    <source>
        <dbReference type="ARBA" id="ARBA00022598"/>
    </source>
</evidence>
<evidence type="ECO:0000256" key="1">
    <source>
        <dbReference type="ARBA" id="ARBA00005174"/>
    </source>
</evidence>
<keyword evidence="5" id="KW-0658">Purine biosynthesis</keyword>
<dbReference type="PROSITE" id="PS00184">
    <property type="entry name" value="GARS"/>
    <property type="match status" value="1"/>
</dbReference>
<evidence type="ECO:0000259" key="10">
    <source>
        <dbReference type="PROSITE" id="PS50975"/>
    </source>
</evidence>
<dbReference type="Gene3D" id="3.90.600.10">
    <property type="entry name" value="Phosphoribosylglycinamide synthetase, C-terminal domain"/>
    <property type="match status" value="1"/>
</dbReference>
<dbReference type="InterPro" id="IPR011054">
    <property type="entry name" value="Rudment_hybrid_motif"/>
</dbReference>
<keyword evidence="3" id="KW-0436">Ligase</keyword>
<gene>
    <name evidence="11" type="ORF">S01H1_45122</name>
</gene>
<dbReference type="AlphaFoldDB" id="X0UGS6"/>
<dbReference type="Pfam" id="PF02843">
    <property type="entry name" value="GARS_C"/>
    <property type="match status" value="1"/>
</dbReference>
<evidence type="ECO:0000256" key="8">
    <source>
        <dbReference type="ARBA" id="ARBA00042242"/>
    </source>
</evidence>
<dbReference type="Pfam" id="PF01071">
    <property type="entry name" value="GARS_A"/>
    <property type="match status" value="1"/>
</dbReference>
<reference evidence="11" key="1">
    <citation type="journal article" date="2014" name="Front. Microbiol.">
        <title>High frequency of phylogenetically diverse reductive dehalogenase-homologous genes in deep subseafloor sedimentary metagenomes.</title>
        <authorList>
            <person name="Kawai M."/>
            <person name="Futagami T."/>
            <person name="Toyoda A."/>
            <person name="Takaki Y."/>
            <person name="Nishi S."/>
            <person name="Hori S."/>
            <person name="Arai W."/>
            <person name="Tsubouchi T."/>
            <person name="Morono Y."/>
            <person name="Uchiyama I."/>
            <person name="Ito T."/>
            <person name="Fujiyama A."/>
            <person name="Inagaki F."/>
            <person name="Takami H."/>
        </authorList>
    </citation>
    <scope>NUCLEOTIDE SEQUENCE</scope>
    <source>
        <strain evidence="11">Expedition CK06-06</strain>
    </source>
</reference>
<evidence type="ECO:0000256" key="7">
    <source>
        <dbReference type="ARBA" id="ARBA00038345"/>
    </source>
</evidence>